<feature type="region of interest" description="Disordered" evidence="5">
    <location>
        <begin position="394"/>
        <end position="486"/>
    </location>
</feature>
<name>A0A2J6QHM2_9HELO</name>
<feature type="transmembrane region" description="Helical" evidence="6">
    <location>
        <begin position="366"/>
        <end position="387"/>
    </location>
</feature>
<evidence type="ECO:0000313" key="7">
    <source>
        <dbReference type="EMBL" id="PMD25763.1"/>
    </source>
</evidence>
<keyword evidence="3 6" id="KW-1133">Transmembrane helix</keyword>
<feature type="compositionally biased region" description="Low complexity" evidence="5">
    <location>
        <begin position="465"/>
        <end position="476"/>
    </location>
</feature>
<dbReference type="GO" id="GO:0071944">
    <property type="term" value="C:cell periphery"/>
    <property type="evidence" value="ECO:0007669"/>
    <property type="project" value="UniProtKB-ARBA"/>
</dbReference>
<dbReference type="InterPro" id="IPR051694">
    <property type="entry name" value="Immunoregulatory_rcpt-like"/>
</dbReference>
<evidence type="ECO:0000256" key="4">
    <source>
        <dbReference type="ARBA" id="ARBA00023136"/>
    </source>
</evidence>
<dbReference type="AlphaFoldDB" id="A0A2J6QHM2"/>
<dbReference type="EMBL" id="KZ613469">
    <property type="protein sequence ID" value="PMD25763.1"/>
    <property type="molecule type" value="Genomic_DNA"/>
</dbReference>
<feature type="compositionally biased region" description="Polar residues" evidence="5">
    <location>
        <begin position="401"/>
        <end position="411"/>
    </location>
</feature>
<evidence type="ECO:0000256" key="2">
    <source>
        <dbReference type="ARBA" id="ARBA00022692"/>
    </source>
</evidence>
<evidence type="ECO:0000256" key="5">
    <source>
        <dbReference type="SAM" id="MobiDB-lite"/>
    </source>
</evidence>
<dbReference type="OrthoDB" id="3563218at2759"/>
<comment type="subcellular location">
    <subcellularLocation>
        <location evidence="1">Membrane</location>
        <topology evidence="1">Single-pass membrane protein</topology>
    </subcellularLocation>
</comment>
<sequence>MSSLYPVTFTWTGTPTAMAGISTNGPAGVPFGCTPISKYQYFTFAFSQFGDGCPSEYSYNPVSTTCVYTAHLTNSQTWGCTWTVADVSTSVVDGPTPLLAGVPAIVTAPIQWVTVTSTQQITSTSTSVVDPGAVTVTVSATQGASKLRRGESPRKEARSGKEKVLGEILEKPLNEPENDLVLAAFTPKKEINSTGSWLEDRALCPSTDQIYCGAGCCLDTQSCVGDGSTTLASCCDGFNCVPFDANAPFVDYLHWSWNGFTVTSTSVVTTTTYSTGKTVTINGATSITRIDFFVTKVVTSLVTSTNATITITIFPSAAAGAGQGIGGPGNNEGSAVNVTVGDQSSPAAVLNGSSSRGSSSNLGLKVGVGVGVPFALAILGAVLFLIFRRRKSTTPLPAATNPETSANNSNVAAIDGRPVSELPPDAANSMAAAGRGQKPEESVITSVSPGSELPARQYSVNGNYSTPSQSPGPQSTYWGPSPPQQMAQVYVPPAGYQAQEMDAGQPSQQHQRMGSLGYPQQNGRYPPQNPQEVAAYPPQELGYQAQPELTTYQAQPARGHEMYVPPDREGVMSYHAMPGVDQYLNEAETRANTHELS</sequence>
<gene>
    <name evidence="7" type="ORF">NA56DRAFT_685644</name>
</gene>
<evidence type="ECO:0000313" key="8">
    <source>
        <dbReference type="Proteomes" id="UP000235672"/>
    </source>
</evidence>
<dbReference type="PANTHER" id="PTHR15549">
    <property type="entry name" value="PAIRED IMMUNOGLOBULIN-LIKE TYPE 2 RECEPTOR"/>
    <property type="match status" value="1"/>
</dbReference>
<evidence type="ECO:0000256" key="1">
    <source>
        <dbReference type="ARBA" id="ARBA00004167"/>
    </source>
</evidence>
<evidence type="ECO:0008006" key="9">
    <source>
        <dbReference type="Google" id="ProtNLM"/>
    </source>
</evidence>
<protein>
    <recommendedName>
        <fullName evidence="9">Mid2 domain-containing protein</fullName>
    </recommendedName>
</protein>
<keyword evidence="4 6" id="KW-0472">Membrane</keyword>
<dbReference type="GO" id="GO:0016020">
    <property type="term" value="C:membrane"/>
    <property type="evidence" value="ECO:0007669"/>
    <property type="project" value="UniProtKB-SubCell"/>
</dbReference>
<feature type="compositionally biased region" description="Polar residues" evidence="5">
    <location>
        <begin position="505"/>
        <end position="519"/>
    </location>
</feature>
<keyword evidence="2 6" id="KW-0812">Transmembrane</keyword>
<evidence type="ECO:0000256" key="6">
    <source>
        <dbReference type="SAM" id="Phobius"/>
    </source>
</evidence>
<organism evidence="7 8">
    <name type="scientific">Hyaloscypha hepaticicola</name>
    <dbReference type="NCBI Taxonomy" id="2082293"/>
    <lineage>
        <taxon>Eukaryota</taxon>
        <taxon>Fungi</taxon>
        <taxon>Dikarya</taxon>
        <taxon>Ascomycota</taxon>
        <taxon>Pezizomycotina</taxon>
        <taxon>Leotiomycetes</taxon>
        <taxon>Helotiales</taxon>
        <taxon>Hyaloscyphaceae</taxon>
        <taxon>Hyaloscypha</taxon>
    </lineage>
</organism>
<accession>A0A2J6QHM2</accession>
<dbReference type="PANTHER" id="PTHR15549:SF30">
    <property type="entry name" value="MID2 DOMAIN-CONTAINING PROTEIN"/>
    <property type="match status" value="1"/>
</dbReference>
<reference evidence="7 8" key="1">
    <citation type="submission" date="2016-05" db="EMBL/GenBank/DDBJ databases">
        <title>A degradative enzymes factory behind the ericoid mycorrhizal symbiosis.</title>
        <authorList>
            <consortium name="DOE Joint Genome Institute"/>
            <person name="Martino E."/>
            <person name="Morin E."/>
            <person name="Grelet G."/>
            <person name="Kuo A."/>
            <person name="Kohler A."/>
            <person name="Daghino S."/>
            <person name="Barry K."/>
            <person name="Choi C."/>
            <person name="Cichocki N."/>
            <person name="Clum A."/>
            <person name="Copeland A."/>
            <person name="Hainaut M."/>
            <person name="Haridas S."/>
            <person name="Labutti K."/>
            <person name="Lindquist E."/>
            <person name="Lipzen A."/>
            <person name="Khouja H.-R."/>
            <person name="Murat C."/>
            <person name="Ohm R."/>
            <person name="Olson A."/>
            <person name="Spatafora J."/>
            <person name="Veneault-Fourrey C."/>
            <person name="Henrissat B."/>
            <person name="Grigoriev I."/>
            <person name="Martin F."/>
            <person name="Perotto S."/>
        </authorList>
    </citation>
    <scope>NUCLEOTIDE SEQUENCE [LARGE SCALE GENOMIC DNA]</scope>
    <source>
        <strain evidence="7 8">UAMH 7357</strain>
    </source>
</reference>
<evidence type="ECO:0000256" key="3">
    <source>
        <dbReference type="ARBA" id="ARBA00022989"/>
    </source>
</evidence>
<proteinExistence type="predicted"/>
<dbReference type="Proteomes" id="UP000235672">
    <property type="component" value="Unassembled WGS sequence"/>
</dbReference>
<keyword evidence="8" id="KW-1185">Reference proteome</keyword>
<feature type="region of interest" description="Disordered" evidence="5">
    <location>
        <begin position="499"/>
        <end position="519"/>
    </location>
</feature>